<feature type="non-terminal residue" evidence="1">
    <location>
        <position position="1"/>
    </location>
</feature>
<comment type="caution">
    <text evidence="1">The sequence shown here is derived from an EMBL/GenBank/DDBJ whole genome shotgun (WGS) entry which is preliminary data.</text>
</comment>
<proteinExistence type="predicted"/>
<feature type="non-terminal residue" evidence="1">
    <location>
        <position position="53"/>
    </location>
</feature>
<evidence type="ECO:0000313" key="1">
    <source>
        <dbReference type="EMBL" id="GAI69561.1"/>
    </source>
</evidence>
<sequence>PELERAINFEKVTELPIVRQALSEFGTSIGVDISGEGFRNENGTGMVGAYAWA</sequence>
<dbReference type="AlphaFoldDB" id="X1RRI3"/>
<organism evidence="1">
    <name type="scientific">marine sediment metagenome</name>
    <dbReference type="NCBI Taxonomy" id="412755"/>
    <lineage>
        <taxon>unclassified sequences</taxon>
        <taxon>metagenomes</taxon>
        <taxon>ecological metagenomes</taxon>
    </lineage>
</organism>
<gene>
    <name evidence="1" type="ORF">S06H3_66616</name>
</gene>
<dbReference type="EMBL" id="BARV01045509">
    <property type="protein sequence ID" value="GAI69561.1"/>
    <property type="molecule type" value="Genomic_DNA"/>
</dbReference>
<protein>
    <submittedName>
        <fullName evidence="1">Uncharacterized protein</fullName>
    </submittedName>
</protein>
<name>X1RRI3_9ZZZZ</name>
<reference evidence="1" key="1">
    <citation type="journal article" date="2014" name="Front. Microbiol.">
        <title>High frequency of phylogenetically diverse reductive dehalogenase-homologous genes in deep subseafloor sedimentary metagenomes.</title>
        <authorList>
            <person name="Kawai M."/>
            <person name="Futagami T."/>
            <person name="Toyoda A."/>
            <person name="Takaki Y."/>
            <person name="Nishi S."/>
            <person name="Hori S."/>
            <person name="Arai W."/>
            <person name="Tsubouchi T."/>
            <person name="Morono Y."/>
            <person name="Uchiyama I."/>
            <person name="Ito T."/>
            <person name="Fujiyama A."/>
            <person name="Inagaki F."/>
            <person name="Takami H."/>
        </authorList>
    </citation>
    <scope>NUCLEOTIDE SEQUENCE</scope>
    <source>
        <strain evidence="1">Expedition CK06-06</strain>
    </source>
</reference>
<accession>X1RRI3</accession>